<dbReference type="AlphaFoldDB" id="A0A1Y2G6M2"/>
<name>A0A1Y2G6M2_9FUNG</name>
<feature type="compositionally biased region" description="Polar residues" evidence="1">
    <location>
        <begin position="514"/>
        <end position="526"/>
    </location>
</feature>
<dbReference type="GeneID" id="33570078"/>
<dbReference type="RefSeq" id="XP_021875770.1">
    <property type="nucleotide sequence ID" value="XM_022028235.1"/>
</dbReference>
<evidence type="ECO:0000256" key="1">
    <source>
        <dbReference type="SAM" id="MobiDB-lite"/>
    </source>
</evidence>
<feature type="compositionally biased region" description="Polar residues" evidence="1">
    <location>
        <begin position="104"/>
        <end position="116"/>
    </location>
</feature>
<accession>A0A1Y2G6M2</accession>
<evidence type="ECO:0000313" key="4">
    <source>
        <dbReference type="Proteomes" id="UP000193648"/>
    </source>
</evidence>
<evidence type="ECO:0000256" key="2">
    <source>
        <dbReference type="SAM" id="Phobius"/>
    </source>
</evidence>
<sequence length="620" mass="67770">MTTHQFKLLCAAYNGISVYGLATEGADAGDDKLLFLVQSNQRPPTLASYSWTIVSKVRVSAIYDISQSQDDNLCSVDTDGVFTYIGSKVVKAPSQTPGLGGVQYSKSHPNPNNSSTGDGGWKTIDFNSAYTWPQKSSFSTLFLANKTPVHAYRGSSPSIVQFGYLDENLQMTTATAQSWSFDASRYGTLYNVNYLNNYLYFLSGNQTSSPDVVNLNLLKVPFNFPNMTQQTPQQPYDVSVMNNCFNENGRSGIFANSYFIICNNTLSRVGSFDLNSASRMDLPRDITNPPEDPIEIFLPVGGQNLELAFALVQTKFEGGNNNANRTATLRTLNLSGGAAGLWQRWDFQVNVTEAASNKTLPANGPPNSSSSTPVGLIVGIVAALGVALTIAFYFGYYRRVVLKRRGEKEEKRKKDSTGLDNAKYIAETPSDLQKRPYNSLYDDPLRSSAINTMTISTPVSTPMSTHITSQPFSMYSSAPITTTVLADPLLQAQMQQQFKFTAHPRPNFVTSTAGTEEQQHNMTGQCNSGAHNNNINNDIDNSNHNTSQSPPSIPTRSRPSTNNVPMNNPHALVSEVLSSVPIRSPHTPISATMSSVFSARDIPANWDKPVVHNPHTEPAL</sequence>
<protein>
    <submittedName>
        <fullName evidence="3">Uncharacterized protein</fullName>
    </submittedName>
</protein>
<gene>
    <name evidence="3" type="ORF">BCR41DRAFT_390532</name>
</gene>
<feature type="transmembrane region" description="Helical" evidence="2">
    <location>
        <begin position="374"/>
        <end position="396"/>
    </location>
</feature>
<keyword evidence="4" id="KW-1185">Reference proteome</keyword>
<feature type="compositionally biased region" description="Low complexity" evidence="1">
    <location>
        <begin position="527"/>
        <end position="561"/>
    </location>
</feature>
<feature type="region of interest" description="Disordered" evidence="1">
    <location>
        <begin position="100"/>
        <end position="120"/>
    </location>
</feature>
<dbReference type="EMBL" id="MCFF01000070">
    <property type="protein sequence ID" value="ORY98378.1"/>
    <property type="molecule type" value="Genomic_DNA"/>
</dbReference>
<comment type="caution">
    <text evidence="3">The sequence shown here is derived from an EMBL/GenBank/DDBJ whole genome shotgun (WGS) entry which is preliminary data.</text>
</comment>
<evidence type="ECO:0000313" key="3">
    <source>
        <dbReference type="EMBL" id="ORY98378.1"/>
    </source>
</evidence>
<dbReference type="Proteomes" id="UP000193648">
    <property type="component" value="Unassembled WGS sequence"/>
</dbReference>
<dbReference type="InParanoid" id="A0A1Y2G6M2"/>
<reference evidence="3 4" key="1">
    <citation type="submission" date="2016-07" db="EMBL/GenBank/DDBJ databases">
        <title>Pervasive Adenine N6-methylation of Active Genes in Fungi.</title>
        <authorList>
            <consortium name="DOE Joint Genome Institute"/>
            <person name="Mondo S.J."/>
            <person name="Dannebaum R.O."/>
            <person name="Kuo R.C."/>
            <person name="Labutti K."/>
            <person name="Haridas S."/>
            <person name="Kuo A."/>
            <person name="Salamov A."/>
            <person name="Ahrendt S.R."/>
            <person name="Lipzen A."/>
            <person name="Sullivan W."/>
            <person name="Andreopoulos W.B."/>
            <person name="Clum A."/>
            <person name="Lindquist E."/>
            <person name="Daum C."/>
            <person name="Ramamoorthy G.K."/>
            <person name="Gryganskyi A."/>
            <person name="Culley D."/>
            <person name="Magnuson J.K."/>
            <person name="James T.Y."/>
            <person name="O'Malley M.A."/>
            <person name="Stajich J.E."/>
            <person name="Spatafora J.W."/>
            <person name="Visel A."/>
            <person name="Grigoriev I.V."/>
        </authorList>
    </citation>
    <scope>NUCLEOTIDE SEQUENCE [LARGE SCALE GENOMIC DNA]</scope>
    <source>
        <strain evidence="3 4">NRRL 3116</strain>
    </source>
</reference>
<organism evidence="3 4">
    <name type="scientific">Lobosporangium transversale</name>
    <dbReference type="NCBI Taxonomy" id="64571"/>
    <lineage>
        <taxon>Eukaryota</taxon>
        <taxon>Fungi</taxon>
        <taxon>Fungi incertae sedis</taxon>
        <taxon>Mucoromycota</taxon>
        <taxon>Mortierellomycotina</taxon>
        <taxon>Mortierellomycetes</taxon>
        <taxon>Mortierellales</taxon>
        <taxon>Mortierellaceae</taxon>
        <taxon>Lobosporangium</taxon>
    </lineage>
</organism>
<keyword evidence="2" id="KW-1133">Transmembrane helix</keyword>
<proteinExistence type="predicted"/>
<feature type="region of interest" description="Disordered" evidence="1">
    <location>
        <begin position="514"/>
        <end position="568"/>
    </location>
</feature>
<keyword evidence="2" id="KW-0472">Membrane</keyword>
<dbReference type="OrthoDB" id="2444659at2759"/>
<keyword evidence="2" id="KW-0812">Transmembrane</keyword>